<feature type="compositionally biased region" description="Basic and acidic residues" evidence="10">
    <location>
        <begin position="365"/>
        <end position="384"/>
    </location>
</feature>
<keyword evidence="9" id="KW-0175">Coiled coil</keyword>
<dbReference type="InterPro" id="IPR001650">
    <property type="entry name" value="Helicase_C-like"/>
</dbReference>
<dbReference type="Gene3D" id="3.40.50.10810">
    <property type="entry name" value="Tandem AAA-ATPase domain"/>
    <property type="match status" value="1"/>
</dbReference>
<keyword evidence="8" id="KW-0539">Nucleus</keyword>
<dbReference type="Proteomes" id="UP000191342">
    <property type="component" value="Unassembled WGS sequence"/>
</dbReference>
<feature type="domain" description="Helicase ATP-binding" evidence="11">
    <location>
        <begin position="754"/>
        <end position="956"/>
    </location>
</feature>
<evidence type="ECO:0000259" key="12">
    <source>
        <dbReference type="PROSITE" id="PS51194"/>
    </source>
</evidence>
<keyword evidence="7" id="KW-0238">DNA-binding</keyword>
<evidence type="ECO:0000256" key="7">
    <source>
        <dbReference type="ARBA" id="ARBA00023125"/>
    </source>
</evidence>
<evidence type="ECO:0000256" key="10">
    <source>
        <dbReference type="SAM" id="MobiDB-lite"/>
    </source>
</evidence>
<feature type="region of interest" description="Disordered" evidence="10">
    <location>
        <begin position="106"/>
        <end position="134"/>
    </location>
</feature>
<evidence type="ECO:0000259" key="11">
    <source>
        <dbReference type="PROSITE" id="PS51192"/>
    </source>
</evidence>
<dbReference type="SMART" id="SM00487">
    <property type="entry name" value="DEXDc"/>
    <property type="match status" value="1"/>
</dbReference>
<feature type="domain" description="Helicase C-terminal" evidence="12">
    <location>
        <begin position="1142"/>
        <end position="1301"/>
    </location>
</feature>
<feature type="coiled-coil region" evidence="9">
    <location>
        <begin position="272"/>
        <end position="299"/>
    </location>
</feature>
<dbReference type="SMART" id="SM00490">
    <property type="entry name" value="HELICc"/>
    <property type="match status" value="1"/>
</dbReference>
<dbReference type="PROSITE" id="PS51194">
    <property type="entry name" value="HELICASE_CTER"/>
    <property type="match status" value="1"/>
</dbReference>
<dbReference type="Gene3D" id="3.40.50.300">
    <property type="entry name" value="P-loop containing nucleotide triphosphate hydrolases"/>
    <property type="match status" value="1"/>
</dbReference>
<feature type="region of interest" description="Disordered" evidence="10">
    <location>
        <begin position="1076"/>
        <end position="1102"/>
    </location>
</feature>
<dbReference type="GO" id="GO:0005524">
    <property type="term" value="F:ATP binding"/>
    <property type="evidence" value="ECO:0007669"/>
    <property type="project" value="UniProtKB-KW"/>
</dbReference>
<accession>A0A1V6TF61</accession>
<dbReference type="PANTHER" id="PTHR45797">
    <property type="entry name" value="RAD54-LIKE"/>
    <property type="match status" value="1"/>
</dbReference>
<dbReference type="GO" id="GO:0005634">
    <property type="term" value="C:nucleus"/>
    <property type="evidence" value="ECO:0007669"/>
    <property type="project" value="UniProtKB-SubCell"/>
</dbReference>
<dbReference type="InterPro" id="IPR014001">
    <property type="entry name" value="Helicase_ATP-bd"/>
</dbReference>
<evidence type="ECO:0000256" key="1">
    <source>
        <dbReference type="ARBA" id="ARBA00004123"/>
    </source>
</evidence>
<keyword evidence="4" id="KW-0378">Hydrolase</keyword>
<keyword evidence="14" id="KW-1185">Reference proteome</keyword>
<dbReference type="PANTHER" id="PTHR45797:SF1">
    <property type="entry name" value="HELICASE ARIP4"/>
    <property type="match status" value="1"/>
</dbReference>
<dbReference type="InterPro" id="IPR013761">
    <property type="entry name" value="SAM/pointed_sf"/>
</dbReference>
<dbReference type="GO" id="GO:0003677">
    <property type="term" value="F:DNA binding"/>
    <property type="evidence" value="ECO:0007669"/>
    <property type="project" value="UniProtKB-KW"/>
</dbReference>
<gene>
    <name evidence="13" type="ORF">PENFLA_c009G02158</name>
</gene>
<dbReference type="STRING" id="254877.A0A1V6TF61"/>
<dbReference type="Pfam" id="PF00176">
    <property type="entry name" value="SNF2-rel_dom"/>
    <property type="match status" value="1"/>
</dbReference>
<keyword evidence="6" id="KW-0067">ATP-binding</keyword>
<feature type="compositionally biased region" description="Basic and acidic residues" evidence="10">
    <location>
        <begin position="1076"/>
        <end position="1091"/>
    </location>
</feature>
<dbReference type="InterPro" id="IPR044574">
    <property type="entry name" value="ARIP4-like"/>
</dbReference>
<dbReference type="SUPFAM" id="SSF52540">
    <property type="entry name" value="P-loop containing nucleoside triphosphate hydrolases"/>
    <property type="match status" value="2"/>
</dbReference>
<comment type="caution">
    <text evidence="13">The sequence shown here is derived from an EMBL/GenBank/DDBJ whole genome shotgun (WGS) entry which is preliminary data.</text>
</comment>
<feature type="compositionally biased region" description="Polar residues" evidence="10">
    <location>
        <begin position="106"/>
        <end position="130"/>
    </location>
</feature>
<dbReference type="Pfam" id="PF00271">
    <property type="entry name" value="Helicase_C"/>
    <property type="match status" value="1"/>
</dbReference>
<name>A0A1V6TF61_9EURO</name>
<dbReference type="SUPFAM" id="SSF47769">
    <property type="entry name" value="SAM/Pointed domain"/>
    <property type="match status" value="1"/>
</dbReference>
<evidence type="ECO:0000313" key="14">
    <source>
        <dbReference type="Proteomes" id="UP000191342"/>
    </source>
</evidence>
<evidence type="ECO:0000256" key="9">
    <source>
        <dbReference type="SAM" id="Coils"/>
    </source>
</evidence>
<keyword evidence="3" id="KW-0547">Nucleotide-binding</keyword>
<dbReference type="InterPro" id="IPR000330">
    <property type="entry name" value="SNF2_N"/>
</dbReference>
<dbReference type="CDD" id="cd18793">
    <property type="entry name" value="SF2_C_SNF"/>
    <property type="match status" value="1"/>
</dbReference>
<dbReference type="Pfam" id="PF24580">
    <property type="entry name" value="DUF7607"/>
    <property type="match status" value="1"/>
</dbReference>
<organism evidence="13 14">
    <name type="scientific">Penicillium flavigenum</name>
    <dbReference type="NCBI Taxonomy" id="254877"/>
    <lineage>
        <taxon>Eukaryota</taxon>
        <taxon>Fungi</taxon>
        <taxon>Dikarya</taxon>
        <taxon>Ascomycota</taxon>
        <taxon>Pezizomycotina</taxon>
        <taxon>Eurotiomycetes</taxon>
        <taxon>Eurotiomycetidae</taxon>
        <taxon>Eurotiales</taxon>
        <taxon>Aspergillaceae</taxon>
        <taxon>Penicillium</taxon>
    </lineage>
</organism>
<evidence type="ECO:0000256" key="8">
    <source>
        <dbReference type="ARBA" id="ARBA00023242"/>
    </source>
</evidence>
<protein>
    <recommendedName>
        <fullName evidence="15">Helicase ATP-binding domain-containing protein</fullName>
    </recommendedName>
</protein>
<evidence type="ECO:0000256" key="3">
    <source>
        <dbReference type="ARBA" id="ARBA00022741"/>
    </source>
</evidence>
<sequence>MSLIKDPQDWTVDELVTFLCHDKPGDWSYNLACPDLVTLEASLRENSISGLSFLDITDDHVKELGIKVIAQRQYVLKACKWLQRHSTKYQLDQLEQQRPVVNEQQRSAGRLNDNNSTSNHPIHPTVSYSLLPTGEKRRRVGTTIAARPSAPSLPGPLVPEGPRAPILDDGFFERLLSTYPPDDTEVLPLLGESSSEGEYDTETREELGEDEDQSRAGTPPDSAGGLGEAEFNKTVDEYIEARKAQFIEIRLPKEQPKGFYIWNKGQKSPGMKDEISTQLLHLEKRCQDLRKALAEAQHSSRSSLVKACASLDPTVVDICLCQWKLSVLERTGPPPKVARPPRTARPEKPTVNSDGEETLCSGSTSEHDIGEEMEHKSPEQSEDGLRLVLSSDISEFQEDQVVQVQEVPRSREAYQVGPFRDYSSDEDLGHLFYKDENYEPPVAKRRRLEKDILDKESPMPPLPPITTMPFNPGIALPSKEREGEGQMEANTYHVDPMRLKTNESVDPASDNSGETDEAVLVFDDVYSMMWATIEESGNRIHLLAKSLMDLHKNRLRQLLEFLVKYMPCVYLEHARDALKSMCEDSSVMEGLDPEESHCTMLMTALFVSWVNVIHVPIGAFRAKDVKAALVAVRDEEQNQFAPFFKCLNELLRGYRKWLILPYRLQSGGTNPAIQLTDANITLAQTQTEGQERRDIQAEAKRALLASRLAKGDAHLEDLSKPVSFRIPKICLDPHIAQYVKPHQLSGIRFMFREIVENKSEEGCLLAHTMGLGKTMQVISLLVTISSAGVSPNPAIRDQIPEALRQSKTLLLCPASLIQNWHDEFAMWSPTNHKLGKIRSIPTKNPTLDRSEEIRAWNNEGGILILSYNIFRIITKDNVGRNEDQGQQLVNESVKSLVLNSPTLVVVDEAQNLRNQGSQISEAASCLRTRKRIALTGTPISNGLEDYYWMVNWVARRFLGSFAKFNEDFIKPIENGSQIESTNLDRREALQRQAMFLRLIEPKVQRADMSVLEVDLPPKYEFSVYFELTSPQKALYNIFVQGVALRREAGVRPELMSWLPLLKLCCNHPAIFKADLESRKSKKSSGEQKDPSSDGPSANLGSNVPVEEQIITKSMLPELDDAFKEAPDLLDPSLSSRVMILNEIINQAITVGDKILVFSGSIPTLKYLAQVMDKTQRKYALLEGNMPAGKRPEIVRGFNNDPSTYVFLISTKTGGVGLNIQTANRVVIFDFQFNPTWVQQAIGRAYRIGQKKKVFVYRMVAAGTLEEKIFSTTIFKSQLAGRLLDDEHVARMGSKTEEKYLVPWSKSAQQGGICPEALAKDPGTLERIKSSKCAQYILSIKQVDHEEDPDDVLTAEERKTVEDQLKLRRLRITSEEL</sequence>
<feature type="region of interest" description="Disordered" evidence="10">
    <location>
        <begin position="177"/>
        <end position="228"/>
    </location>
</feature>
<evidence type="ECO:0000256" key="2">
    <source>
        <dbReference type="ARBA" id="ARBA00007025"/>
    </source>
</evidence>
<feature type="region of interest" description="Disordered" evidence="10">
    <location>
        <begin position="331"/>
        <end position="384"/>
    </location>
</feature>
<dbReference type="OrthoDB" id="2020972at2759"/>
<evidence type="ECO:0000256" key="4">
    <source>
        <dbReference type="ARBA" id="ARBA00022801"/>
    </source>
</evidence>
<comment type="similarity">
    <text evidence="2">Belongs to the SNF2/RAD54 helicase family.</text>
</comment>
<dbReference type="PROSITE" id="PS51192">
    <property type="entry name" value="HELICASE_ATP_BIND_1"/>
    <property type="match status" value="1"/>
</dbReference>
<evidence type="ECO:0000313" key="13">
    <source>
        <dbReference type="EMBL" id="OQE24891.1"/>
    </source>
</evidence>
<dbReference type="InterPro" id="IPR049730">
    <property type="entry name" value="SNF2/RAD54-like_C"/>
</dbReference>
<dbReference type="InterPro" id="IPR038718">
    <property type="entry name" value="SNF2-like_sf"/>
</dbReference>
<dbReference type="Gene3D" id="1.10.150.50">
    <property type="entry name" value="Transcription Factor, Ets-1"/>
    <property type="match status" value="1"/>
</dbReference>
<keyword evidence="5" id="KW-0347">Helicase</keyword>
<dbReference type="GO" id="GO:0016887">
    <property type="term" value="F:ATP hydrolysis activity"/>
    <property type="evidence" value="ECO:0007669"/>
    <property type="project" value="InterPro"/>
</dbReference>
<comment type="subcellular location">
    <subcellularLocation>
        <location evidence="1">Nucleus</location>
    </subcellularLocation>
</comment>
<evidence type="ECO:0000256" key="6">
    <source>
        <dbReference type="ARBA" id="ARBA00022840"/>
    </source>
</evidence>
<dbReference type="InterPro" id="IPR027417">
    <property type="entry name" value="P-loop_NTPase"/>
</dbReference>
<evidence type="ECO:0000256" key="5">
    <source>
        <dbReference type="ARBA" id="ARBA00022806"/>
    </source>
</evidence>
<dbReference type="InterPro" id="IPR056026">
    <property type="entry name" value="DUF7607"/>
</dbReference>
<dbReference type="GO" id="GO:0004386">
    <property type="term" value="F:helicase activity"/>
    <property type="evidence" value="ECO:0007669"/>
    <property type="project" value="UniProtKB-KW"/>
</dbReference>
<evidence type="ECO:0008006" key="15">
    <source>
        <dbReference type="Google" id="ProtNLM"/>
    </source>
</evidence>
<proteinExistence type="inferred from homology"/>
<reference evidence="14" key="1">
    <citation type="journal article" date="2017" name="Nat. Microbiol.">
        <title>Global analysis of biosynthetic gene clusters reveals vast potential of secondary metabolite production in Penicillium species.</title>
        <authorList>
            <person name="Nielsen J.C."/>
            <person name="Grijseels S."/>
            <person name="Prigent S."/>
            <person name="Ji B."/>
            <person name="Dainat J."/>
            <person name="Nielsen K.F."/>
            <person name="Frisvad J.C."/>
            <person name="Workman M."/>
            <person name="Nielsen J."/>
        </authorList>
    </citation>
    <scope>NUCLEOTIDE SEQUENCE [LARGE SCALE GENOMIC DNA]</scope>
    <source>
        <strain evidence="14">IBT 14082</strain>
    </source>
</reference>
<dbReference type="EMBL" id="MLQL01000009">
    <property type="protein sequence ID" value="OQE24891.1"/>
    <property type="molecule type" value="Genomic_DNA"/>
</dbReference>